<dbReference type="EMBL" id="MU151055">
    <property type="protein sequence ID" value="KAF9454295.1"/>
    <property type="molecule type" value="Genomic_DNA"/>
</dbReference>
<gene>
    <name evidence="1" type="ORF">P691DRAFT_788768</name>
</gene>
<protein>
    <submittedName>
        <fullName evidence="1">Uncharacterized protein</fullName>
    </submittedName>
</protein>
<dbReference type="AlphaFoldDB" id="A0A9P5XRB9"/>
<sequence>MSLPSSVPSKPGEDLKSHKNLASGVSSLCRSTDTRAPPGTAFGLIGYRPWSDPHQRRRYRNNWNGLVSLGPVHNFNRAPGKEQQRSSAAPRCQKVVGVSNVWGSYDSASSHADRSGDRPVLSALRGFPVVGSPISRTFAASLDVSDVFNNVQGVCHTGAWRRSQAGCFTITLGSWSQSEVWYRRGVLKGESKGADGHLQVVTENVP</sequence>
<evidence type="ECO:0000313" key="2">
    <source>
        <dbReference type="Proteomes" id="UP000807342"/>
    </source>
</evidence>
<dbReference type="Proteomes" id="UP000807342">
    <property type="component" value="Unassembled WGS sequence"/>
</dbReference>
<evidence type="ECO:0000313" key="1">
    <source>
        <dbReference type="EMBL" id="KAF9454295.1"/>
    </source>
</evidence>
<accession>A0A9P5XRB9</accession>
<reference evidence="1" key="1">
    <citation type="submission" date="2020-11" db="EMBL/GenBank/DDBJ databases">
        <authorList>
            <consortium name="DOE Joint Genome Institute"/>
            <person name="Ahrendt S."/>
            <person name="Riley R."/>
            <person name="Andreopoulos W."/>
            <person name="Labutti K."/>
            <person name="Pangilinan J."/>
            <person name="Ruiz-Duenas F.J."/>
            <person name="Barrasa J.M."/>
            <person name="Sanchez-Garcia M."/>
            <person name="Camarero S."/>
            <person name="Miyauchi S."/>
            <person name="Serrano A."/>
            <person name="Linde D."/>
            <person name="Babiker R."/>
            <person name="Drula E."/>
            <person name="Ayuso-Fernandez I."/>
            <person name="Pacheco R."/>
            <person name="Padilla G."/>
            <person name="Ferreira P."/>
            <person name="Barriuso J."/>
            <person name="Kellner H."/>
            <person name="Castanera R."/>
            <person name="Alfaro M."/>
            <person name="Ramirez L."/>
            <person name="Pisabarro A.G."/>
            <person name="Kuo A."/>
            <person name="Tritt A."/>
            <person name="Lipzen A."/>
            <person name="He G."/>
            <person name="Yan M."/>
            <person name="Ng V."/>
            <person name="Cullen D."/>
            <person name="Martin F."/>
            <person name="Rosso M.-N."/>
            <person name="Henrissat B."/>
            <person name="Hibbett D."/>
            <person name="Martinez A.T."/>
            <person name="Grigoriev I.V."/>
        </authorList>
    </citation>
    <scope>NUCLEOTIDE SEQUENCE</scope>
    <source>
        <strain evidence="1">MF-IS2</strain>
    </source>
</reference>
<organism evidence="1 2">
    <name type="scientific">Macrolepiota fuliginosa MF-IS2</name>
    <dbReference type="NCBI Taxonomy" id="1400762"/>
    <lineage>
        <taxon>Eukaryota</taxon>
        <taxon>Fungi</taxon>
        <taxon>Dikarya</taxon>
        <taxon>Basidiomycota</taxon>
        <taxon>Agaricomycotina</taxon>
        <taxon>Agaricomycetes</taxon>
        <taxon>Agaricomycetidae</taxon>
        <taxon>Agaricales</taxon>
        <taxon>Agaricineae</taxon>
        <taxon>Agaricaceae</taxon>
        <taxon>Macrolepiota</taxon>
    </lineage>
</organism>
<name>A0A9P5XRB9_9AGAR</name>
<keyword evidence="2" id="KW-1185">Reference proteome</keyword>
<comment type="caution">
    <text evidence="1">The sequence shown here is derived from an EMBL/GenBank/DDBJ whole genome shotgun (WGS) entry which is preliminary data.</text>
</comment>
<proteinExistence type="predicted"/>